<evidence type="ECO:0000256" key="2">
    <source>
        <dbReference type="ARBA" id="ARBA00004818"/>
    </source>
</evidence>
<accession>A0ABM8PX17</accession>
<comment type="similarity">
    <text evidence="3">Belongs to the HAD-like hydrolase superfamily. CbbY/CbbZ/Gph/YieH family.</text>
</comment>
<reference evidence="5 6" key="1">
    <citation type="submission" date="2020-11" db="EMBL/GenBank/DDBJ databases">
        <authorList>
            <person name="Lassalle F."/>
        </authorList>
    </citation>
    <scope>NUCLEOTIDE SEQUENCE [LARGE SCALE GENOMIC DNA]</scope>
    <source>
        <strain evidence="5 6">JC140</strain>
    </source>
</reference>
<keyword evidence="6" id="KW-1185">Reference proteome</keyword>
<dbReference type="InterPro" id="IPR023214">
    <property type="entry name" value="HAD_sf"/>
</dbReference>
<sequence>MNAPLRSDIAGILFDKDGTLIRYDESWSPVNREAARIAAAGDLQLEPRLLLAVGMDPQTGLTRADSLLAAGNAAEIALGFEAAGSPIDAAELTVLLDELFVRATEYAVPVTDLRALFSRLKARGLKLGIASSDNELSIRQTAERFGITSCVDFVAGYDSGFGTKPDAGMLLGFCAATRLEPRQVAMVGDNRHDLQMGANAGAGAKIGVLTGTGSRETLAELADICIEDITALETLLRR</sequence>
<dbReference type="Gene3D" id="1.10.150.240">
    <property type="entry name" value="Putative phosphatase, domain 2"/>
    <property type="match status" value="1"/>
</dbReference>
<dbReference type="InterPro" id="IPR006439">
    <property type="entry name" value="HAD-SF_hydro_IA"/>
</dbReference>
<dbReference type="InterPro" id="IPR050155">
    <property type="entry name" value="HAD-like_hydrolase_sf"/>
</dbReference>
<dbReference type="SFLD" id="SFLDG01129">
    <property type="entry name" value="C1.5:_HAD__Beta-PGM__Phosphata"/>
    <property type="match status" value="1"/>
</dbReference>
<evidence type="ECO:0000313" key="5">
    <source>
        <dbReference type="EMBL" id="CAD7053233.1"/>
    </source>
</evidence>
<dbReference type="PANTHER" id="PTHR43434">
    <property type="entry name" value="PHOSPHOGLYCOLATE PHOSPHATASE"/>
    <property type="match status" value="1"/>
</dbReference>
<dbReference type="InterPro" id="IPR023198">
    <property type="entry name" value="PGP-like_dom2"/>
</dbReference>
<gene>
    <name evidence="5" type="ORF">REJC140_01968</name>
</gene>
<dbReference type="Proteomes" id="UP000606921">
    <property type="component" value="Unassembled WGS sequence"/>
</dbReference>
<evidence type="ECO:0000256" key="1">
    <source>
        <dbReference type="ARBA" id="ARBA00000830"/>
    </source>
</evidence>
<comment type="caution">
    <text evidence="5">The sequence shown here is derived from an EMBL/GenBank/DDBJ whole genome shotgun (WGS) entry which is preliminary data.</text>
</comment>
<evidence type="ECO:0000256" key="4">
    <source>
        <dbReference type="ARBA" id="ARBA00013078"/>
    </source>
</evidence>
<evidence type="ECO:0000256" key="3">
    <source>
        <dbReference type="ARBA" id="ARBA00006171"/>
    </source>
</evidence>
<dbReference type="EMBL" id="CABFWF030000018">
    <property type="protein sequence ID" value="CAD7053233.1"/>
    <property type="molecule type" value="Genomic_DNA"/>
</dbReference>
<comment type="pathway">
    <text evidence="2">Organic acid metabolism; glycolate biosynthesis; glycolate from 2-phosphoglycolate: step 1/1.</text>
</comment>
<organism evidence="5 6">
    <name type="scientific">Pseudorhizobium endolithicum</name>
    <dbReference type="NCBI Taxonomy" id="1191678"/>
    <lineage>
        <taxon>Bacteria</taxon>
        <taxon>Pseudomonadati</taxon>
        <taxon>Pseudomonadota</taxon>
        <taxon>Alphaproteobacteria</taxon>
        <taxon>Hyphomicrobiales</taxon>
        <taxon>Rhizobiaceae</taxon>
        <taxon>Rhizobium/Agrobacterium group</taxon>
        <taxon>Pseudorhizobium</taxon>
    </lineage>
</organism>
<evidence type="ECO:0000313" key="6">
    <source>
        <dbReference type="Proteomes" id="UP000606921"/>
    </source>
</evidence>
<dbReference type="GO" id="GO:0016787">
    <property type="term" value="F:hydrolase activity"/>
    <property type="evidence" value="ECO:0007669"/>
    <property type="project" value="UniProtKB-KW"/>
</dbReference>
<dbReference type="InterPro" id="IPR036412">
    <property type="entry name" value="HAD-like_sf"/>
</dbReference>
<dbReference type="SFLD" id="SFLDS00003">
    <property type="entry name" value="Haloacid_Dehalogenase"/>
    <property type="match status" value="1"/>
</dbReference>
<dbReference type="NCBIfam" id="TIGR01549">
    <property type="entry name" value="HAD-SF-IA-v1"/>
    <property type="match status" value="1"/>
</dbReference>
<dbReference type="PANTHER" id="PTHR43434:SF1">
    <property type="entry name" value="PHOSPHOGLYCOLATE PHOSPHATASE"/>
    <property type="match status" value="1"/>
</dbReference>
<proteinExistence type="inferred from homology"/>
<protein>
    <recommendedName>
        <fullName evidence="4">phosphoglycolate phosphatase</fullName>
        <ecNumber evidence="4">3.1.3.18</ecNumber>
    </recommendedName>
</protein>
<comment type="catalytic activity">
    <reaction evidence="1">
        <text>2-phosphoglycolate + H2O = glycolate + phosphate</text>
        <dbReference type="Rhea" id="RHEA:14369"/>
        <dbReference type="ChEBI" id="CHEBI:15377"/>
        <dbReference type="ChEBI" id="CHEBI:29805"/>
        <dbReference type="ChEBI" id="CHEBI:43474"/>
        <dbReference type="ChEBI" id="CHEBI:58033"/>
        <dbReference type="EC" id="3.1.3.18"/>
    </reaction>
</comment>
<dbReference type="EC" id="3.1.3.18" evidence="4"/>
<keyword evidence="5" id="KW-0378">Hydrolase</keyword>
<dbReference type="SUPFAM" id="SSF56784">
    <property type="entry name" value="HAD-like"/>
    <property type="match status" value="1"/>
</dbReference>
<dbReference type="Gene3D" id="3.40.50.1000">
    <property type="entry name" value="HAD superfamily/HAD-like"/>
    <property type="match status" value="1"/>
</dbReference>
<dbReference type="Pfam" id="PF00702">
    <property type="entry name" value="Hydrolase"/>
    <property type="match status" value="1"/>
</dbReference>
<name>A0ABM8PX17_9HYPH</name>
<dbReference type="RefSeq" id="WP_142593952.1">
    <property type="nucleotide sequence ID" value="NZ_CABFWF030000018.1"/>
</dbReference>